<comment type="caution">
    <text evidence="2">The sequence shown here is derived from an EMBL/GenBank/DDBJ whole genome shotgun (WGS) entry which is preliminary data.</text>
</comment>
<dbReference type="Proteomes" id="UP000544331">
    <property type="component" value="Unassembled WGS sequence"/>
</dbReference>
<accession>A0A8H6DAG1</accession>
<comment type="similarity">
    <text evidence="1">Belongs to the FAD-binding monooxygenase family.</text>
</comment>
<dbReference type="GO" id="GO:0004497">
    <property type="term" value="F:monooxygenase activity"/>
    <property type="evidence" value="ECO:0007669"/>
    <property type="project" value="UniProtKB-KW"/>
</dbReference>
<protein>
    <submittedName>
        <fullName evidence="2">Sterigmatocystin biosynthesis monooxygenase stcW</fullName>
    </submittedName>
</protein>
<dbReference type="OrthoDB" id="74360at2759"/>
<dbReference type="Gene3D" id="3.50.50.60">
    <property type="entry name" value="FAD/NAD(P)-binding domain"/>
    <property type="match status" value="2"/>
</dbReference>
<proteinExistence type="inferred from homology"/>
<name>A0A8H6DAG1_9HYPO</name>
<dbReference type="PANTHER" id="PTHR42877">
    <property type="entry name" value="L-ORNITHINE N(5)-MONOOXYGENASE-RELATED"/>
    <property type="match status" value="1"/>
</dbReference>
<dbReference type="SUPFAM" id="SSF51905">
    <property type="entry name" value="FAD/NAD(P)-binding domain"/>
    <property type="match status" value="1"/>
</dbReference>
<dbReference type="PANTHER" id="PTHR42877:SF12">
    <property type="entry name" value="MONOOXYGENASE"/>
    <property type="match status" value="1"/>
</dbReference>
<evidence type="ECO:0000313" key="3">
    <source>
        <dbReference type="Proteomes" id="UP000544331"/>
    </source>
</evidence>
<keyword evidence="3" id="KW-1185">Reference proteome</keyword>
<organism evidence="2 3">
    <name type="scientific">Fusarium mundagurra</name>
    <dbReference type="NCBI Taxonomy" id="1567541"/>
    <lineage>
        <taxon>Eukaryota</taxon>
        <taxon>Fungi</taxon>
        <taxon>Dikarya</taxon>
        <taxon>Ascomycota</taxon>
        <taxon>Pezizomycotina</taxon>
        <taxon>Sordariomycetes</taxon>
        <taxon>Hypocreomycetidae</taxon>
        <taxon>Hypocreales</taxon>
        <taxon>Nectriaceae</taxon>
        <taxon>Fusarium</taxon>
        <taxon>Fusarium fujikuroi species complex</taxon>
    </lineage>
</organism>
<dbReference type="InterPro" id="IPR036188">
    <property type="entry name" value="FAD/NAD-bd_sf"/>
</dbReference>
<dbReference type="InterPro" id="IPR051209">
    <property type="entry name" value="FAD-bind_Monooxygenase_sf"/>
</dbReference>
<evidence type="ECO:0000313" key="2">
    <source>
        <dbReference type="EMBL" id="KAF5710203.1"/>
    </source>
</evidence>
<reference evidence="2 3" key="1">
    <citation type="submission" date="2020-05" db="EMBL/GenBank/DDBJ databases">
        <title>Identification and distribution of gene clusters putatively required for synthesis of sphingolipid metabolism inhibitors in phylogenetically diverse species of the filamentous fungus Fusarium.</title>
        <authorList>
            <person name="Kim H.-S."/>
            <person name="Busman M."/>
            <person name="Brown D.W."/>
            <person name="Divon H."/>
            <person name="Uhlig S."/>
            <person name="Proctor R.H."/>
        </authorList>
    </citation>
    <scope>NUCLEOTIDE SEQUENCE [LARGE SCALE GENOMIC DNA]</scope>
    <source>
        <strain evidence="2 3">NRRL 66235</strain>
    </source>
</reference>
<sequence length="619" mass="68578">MAATAKDRAIQYYQSLAPGPAKPGEATEAYKDIDELAYHLSRVPTFTSRPLKIIAVGAGLSGLALARAVHVGKLQNVSITIYEKNAGIGGTWYENRYPGCACDIPASNYAFSWAPNPHWPSYYASGKDIHEYIESVATQHNLRGYVKTGHKVVGAQWLEDHQTWRVTVNKTDGRDLVISSPGISDGETETTFDDECDVFINCSGFFNNWKWPKNVADRSEFQGKLYHTAAWPQDAETDLDGKTVALIGNGSSGVQVLPAIIDRVKKVYVHIRSPTWVTTSFAAKFAGPGGANYNYTEEQKLTWSADPAAYLEYRRQIEKELNSRFGLYIDHTPEQKAAREFGIAEMTSKLRAGGKEELLQAMLPDFAVGCRRTTPGNGYLEALCHPKCEVIWGKVDAFTADGLTTSDGTVTSGIDAIICATGFDLSCAPRFPIIGRNGVNLREQWLKNPHAYLSVTATDMPNYFTMMGPNSPLGHGSIVTAIEMVTKYICNLIHKLQTQNYSYVVPKAHIAGAYQKHALAWLRRTAWASHCASTYKNGTVDGDLNSLHPGSRLHYFELLSAPRYEDFEWQSLCDSEDMTFAWLATGFTAAERSADENTDLTWYLEFDGQAQQIKRSSTD</sequence>
<keyword evidence="2" id="KW-0560">Oxidoreductase</keyword>
<gene>
    <name evidence="2" type="ORF">FMUND_9625</name>
</gene>
<dbReference type="Pfam" id="PF13450">
    <property type="entry name" value="NAD_binding_8"/>
    <property type="match status" value="1"/>
</dbReference>
<dbReference type="AlphaFoldDB" id="A0A8H6DAG1"/>
<keyword evidence="2" id="KW-0503">Monooxygenase</keyword>
<evidence type="ECO:0000256" key="1">
    <source>
        <dbReference type="ARBA" id="ARBA00010139"/>
    </source>
</evidence>
<dbReference type="EMBL" id="JAAOAN010000343">
    <property type="protein sequence ID" value="KAF5710203.1"/>
    <property type="molecule type" value="Genomic_DNA"/>
</dbReference>